<organism evidence="2 3">
    <name type="scientific">Candidatus Magasanikbacteria bacterium GW2011_GWE2_42_7</name>
    <dbReference type="NCBI Taxonomy" id="1619052"/>
    <lineage>
        <taxon>Bacteria</taxon>
        <taxon>Candidatus Magasanikiibacteriota</taxon>
    </lineage>
</organism>
<dbReference type="EMBL" id="LCEK01000036">
    <property type="protein sequence ID" value="KKS71127.1"/>
    <property type="molecule type" value="Genomic_DNA"/>
</dbReference>
<feature type="transmembrane region" description="Helical" evidence="1">
    <location>
        <begin position="45"/>
        <end position="67"/>
    </location>
</feature>
<keyword evidence="1" id="KW-0472">Membrane</keyword>
<dbReference type="AlphaFoldDB" id="A0A0G1BCW4"/>
<accession>A0A0G1BCW4</accession>
<evidence type="ECO:0000313" key="3">
    <source>
        <dbReference type="Proteomes" id="UP000033867"/>
    </source>
</evidence>
<evidence type="ECO:0000313" key="2">
    <source>
        <dbReference type="EMBL" id="KKS71127.1"/>
    </source>
</evidence>
<dbReference type="Proteomes" id="UP000033867">
    <property type="component" value="Unassembled WGS sequence"/>
</dbReference>
<gene>
    <name evidence="2" type="ORF">UV42_C0036G0023</name>
</gene>
<keyword evidence="1" id="KW-0812">Transmembrane</keyword>
<comment type="caution">
    <text evidence="2">The sequence shown here is derived from an EMBL/GenBank/DDBJ whole genome shotgun (WGS) entry which is preliminary data.</text>
</comment>
<proteinExistence type="predicted"/>
<evidence type="ECO:0000256" key="1">
    <source>
        <dbReference type="SAM" id="Phobius"/>
    </source>
</evidence>
<reference evidence="2 3" key="1">
    <citation type="journal article" date="2015" name="Nature">
        <title>rRNA introns, odd ribosomes, and small enigmatic genomes across a large radiation of phyla.</title>
        <authorList>
            <person name="Brown C.T."/>
            <person name="Hug L.A."/>
            <person name="Thomas B.C."/>
            <person name="Sharon I."/>
            <person name="Castelle C.J."/>
            <person name="Singh A."/>
            <person name="Wilkins M.J."/>
            <person name="Williams K.H."/>
            <person name="Banfield J.F."/>
        </authorList>
    </citation>
    <scope>NUCLEOTIDE SEQUENCE [LARGE SCALE GENOMIC DNA]</scope>
</reference>
<protein>
    <submittedName>
        <fullName evidence="2">Uncharacterized protein</fullName>
    </submittedName>
</protein>
<sequence length="78" mass="8545">MNPHHQTVRWLRGIMSQLKAALIAALITGFVMVRKAPTEEARDIIGAACASFVLTLFLALIIAWRALKVFDGKKSPLG</sequence>
<keyword evidence="1" id="KW-1133">Transmembrane helix</keyword>
<name>A0A0G1BCW4_9BACT</name>